<dbReference type="SUPFAM" id="SSF82689">
    <property type="entry name" value="Mechanosensitive channel protein MscS (YggB), C-terminal domain"/>
    <property type="match status" value="1"/>
</dbReference>
<evidence type="ECO:0000259" key="9">
    <source>
        <dbReference type="Pfam" id="PF21082"/>
    </source>
</evidence>
<dbReference type="GO" id="GO:0008381">
    <property type="term" value="F:mechanosensitive monoatomic ion channel activity"/>
    <property type="evidence" value="ECO:0007669"/>
    <property type="project" value="UniProtKB-ARBA"/>
</dbReference>
<feature type="transmembrane region" description="Helical" evidence="7">
    <location>
        <begin position="717"/>
        <end position="740"/>
    </location>
</feature>
<evidence type="ECO:0000256" key="3">
    <source>
        <dbReference type="ARBA" id="ARBA00022475"/>
    </source>
</evidence>
<feature type="transmembrane region" description="Helical" evidence="7">
    <location>
        <begin position="526"/>
        <end position="547"/>
    </location>
</feature>
<dbReference type="KEGG" id="lant:TUM19329_19840"/>
<keyword evidence="6 7" id="KW-0472">Membrane</keyword>
<feature type="domain" description="Mechanosensitive ion channel MscS C-terminal" evidence="9">
    <location>
        <begin position="885"/>
        <end position="965"/>
    </location>
</feature>
<evidence type="ECO:0000256" key="6">
    <source>
        <dbReference type="ARBA" id="ARBA00023136"/>
    </source>
</evidence>
<gene>
    <name evidence="10" type="ORF">TUM19329_19840</name>
</gene>
<dbReference type="InterPro" id="IPR011066">
    <property type="entry name" value="MscS_channel_C_sf"/>
</dbReference>
<dbReference type="InterPro" id="IPR052702">
    <property type="entry name" value="MscS-like_channel"/>
</dbReference>
<dbReference type="Gene3D" id="3.30.70.100">
    <property type="match status" value="1"/>
</dbReference>
<proteinExistence type="inferred from homology"/>
<dbReference type="PANTHER" id="PTHR30347">
    <property type="entry name" value="POTASSIUM CHANNEL RELATED"/>
    <property type="match status" value="1"/>
</dbReference>
<keyword evidence="4 7" id="KW-0812">Transmembrane</keyword>
<dbReference type="InterPro" id="IPR010920">
    <property type="entry name" value="LSM_dom_sf"/>
</dbReference>
<dbReference type="SUPFAM" id="SSF50182">
    <property type="entry name" value="Sm-like ribonucleoproteins"/>
    <property type="match status" value="1"/>
</dbReference>
<dbReference type="AlphaFoldDB" id="A0A6F8T5Y8"/>
<evidence type="ECO:0000259" key="8">
    <source>
        <dbReference type="Pfam" id="PF00924"/>
    </source>
</evidence>
<dbReference type="Gene3D" id="1.10.287.1260">
    <property type="match status" value="1"/>
</dbReference>
<evidence type="ECO:0000256" key="2">
    <source>
        <dbReference type="ARBA" id="ARBA00008017"/>
    </source>
</evidence>
<evidence type="ECO:0000256" key="1">
    <source>
        <dbReference type="ARBA" id="ARBA00004651"/>
    </source>
</evidence>
<keyword evidence="5 7" id="KW-1133">Transmembrane helix</keyword>
<evidence type="ECO:0000313" key="10">
    <source>
        <dbReference type="EMBL" id="BCA95623.1"/>
    </source>
</evidence>
<feature type="transmembrane region" description="Helical" evidence="7">
    <location>
        <begin position="412"/>
        <end position="431"/>
    </location>
</feature>
<dbReference type="InterPro" id="IPR006685">
    <property type="entry name" value="MscS_channel_2nd"/>
</dbReference>
<keyword evidence="3" id="KW-1003">Cell membrane</keyword>
<dbReference type="GO" id="GO:0005886">
    <property type="term" value="C:plasma membrane"/>
    <property type="evidence" value="ECO:0007669"/>
    <property type="project" value="UniProtKB-SubCell"/>
</dbReference>
<dbReference type="Gene3D" id="2.30.30.60">
    <property type="match status" value="1"/>
</dbReference>
<feature type="transmembrane region" description="Helical" evidence="7">
    <location>
        <begin position="485"/>
        <end position="506"/>
    </location>
</feature>
<dbReference type="InterPro" id="IPR049278">
    <property type="entry name" value="MS_channel_C"/>
</dbReference>
<organism evidence="10 11">
    <name type="scientific">Legionella antarctica</name>
    <dbReference type="NCBI Taxonomy" id="2708020"/>
    <lineage>
        <taxon>Bacteria</taxon>
        <taxon>Pseudomonadati</taxon>
        <taxon>Pseudomonadota</taxon>
        <taxon>Gammaproteobacteria</taxon>
        <taxon>Legionellales</taxon>
        <taxon>Legionellaceae</taxon>
        <taxon>Legionella</taxon>
    </lineage>
</organism>
<comment type="similarity">
    <text evidence="2">Belongs to the MscS (TC 1.A.23) family.</text>
</comment>
<protein>
    <submittedName>
        <fullName evidence="10">Mechanosensitive ion channel protein MscS</fullName>
    </submittedName>
</protein>
<evidence type="ECO:0000313" key="11">
    <source>
        <dbReference type="Proteomes" id="UP000502894"/>
    </source>
</evidence>
<dbReference type="EMBL" id="AP022839">
    <property type="protein sequence ID" value="BCA95623.1"/>
    <property type="molecule type" value="Genomic_DNA"/>
</dbReference>
<feature type="transmembrane region" description="Helical" evidence="7">
    <location>
        <begin position="553"/>
        <end position="570"/>
    </location>
</feature>
<evidence type="ECO:0000256" key="4">
    <source>
        <dbReference type="ARBA" id="ARBA00022692"/>
    </source>
</evidence>
<feature type="transmembrane region" description="Helical" evidence="7">
    <location>
        <begin position="590"/>
        <end position="617"/>
    </location>
</feature>
<dbReference type="SUPFAM" id="SSF82861">
    <property type="entry name" value="Mechanosensitive channel protein MscS (YggB), transmembrane region"/>
    <property type="match status" value="1"/>
</dbReference>
<evidence type="ECO:0000256" key="7">
    <source>
        <dbReference type="SAM" id="Phobius"/>
    </source>
</evidence>
<dbReference type="PANTHER" id="PTHR30347:SF1">
    <property type="entry name" value="MECHANOSENSITIVE CHANNEL MSCK"/>
    <property type="match status" value="1"/>
</dbReference>
<feature type="transmembrane region" description="Helical" evidence="7">
    <location>
        <begin position="629"/>
        <end position="652"/>
    </location>
</feature>
<dbReference type="InterPro" id="IPR011014">
    <property type="entry name" value="MscS_channel_TM-2"/>
</dbReference>
<keyword evidence="11" id="KW-1185">Reference proteome</keyword>
<dbReference type="Pfam" id="PF21082">
    <property type="entry name" value="MS_channel_3rd"/>
    <property type="match status" value="1"/>
</dbReference>
<comment type="subcellular location">
    <subcellularLocation>
        <location evidence="1">Cell membrane</location>
        <topology evidence="1">Multi-pass membrane protein</topology>
    </subcellularLocation>
</comment>
<feature type="transmembrane region" description="Helical" evidence="7">
    <location>
        <begin position="761"/>
        <end position="785"/>
    </location>
</feature>
<feature type="domain" description="Mechanosensitive ion channel MscS" evidence="8">
    <location>
        <begin position="810"/>
        <end position="875"/>
    </location>
</feature>
<evidence type="ECO:0000256" key="5">
    <source>
        <dbReference type="ARBA" id="ARBA00022989"/>
    </source>
</evidence>
<dbReference type="Proteomes" id="UP000502894">
    <property type="component" value="Chromosome"/>
</dbReference>
<dbReference type="InterPro" id="IPR023408">
    <property type="entry name" value="MscS_beta-dom_sf"/>
</dbReference>
<dbReference type="Pfam" id="PF00924">
    <property type="entry name" value="MS_channel_2nd"/>
    <property type="match status" value="1"/>
</dbReference>
<feature type="transmembrane region" description="Helical" evidence="7">
    <location>
        <begin position="677"/>
        <end position="697"/>
    </location>
</feature>
<accession>A0A6F8T5Y8</accession>
<dbReference type="RefSeq" id="WP_173237183.1">
    <property type="nucleotide sequence ID" value="NZ_AP022839.1"/>
</dbReference>
<name>A0A6F8T5Y8_9GAMM</name>
<reference evidence="10" key="1">
    <citation type="journal article" date="2020" name="Microbiol. Resour. Announc.">
        <title>Complete Genome Sequence of Novel Psychrotolerant Legionella Strain TUM19329, Isolated from Antarctic Lake Sediment.</title>
        <authorList>
            <person name="Shimada S."/>
            <person name="Nakai R."/>
            <person name="Aoki K."/>
            <person name="Shimoeda N."/>
            <person name="Ohno G."/>
            <person name="Miyazaki Y."/>
            <person name="Kudoh S."/>
            <person name="Imura S."/>
            <person name="Watanabe K."/>
            <person name="Ishii Y."/>
            <person name="Tateda K."/>
        </authorList>
    </citation>
    <scope>NUCLEOTIDE SEQUENCE [LARGE SCALE GENOMIC DNA]</scope>
    <source>
        <strain evidence="10">TUM19329</strain>
    </source>
</reference>
<sequence>MRRLLAQNNLYHNTINLKDWWCFSLVFFLIFLFVSTHVNAVPGKITPVPNKESKATLIEYLAQEKTRLTIAINNAARNTLPKNEQEFNTTMQQITSMLTMTSAKIQSLEGFLDNQNKQQINLNLRLNYLQQLPLASAEVSIQERVAKVETLLTVNKKTIELINENLELAREFEGSLKEEVHELQLWKRKYELEQKLVLIKSSKAKLNQELGQLYQANLGNPDKKHSDNSAKALIGHEINLLINNQHIALIHQNINALNIQKMVIKAKILLLKNLDTKTLQTVSDTYRESIKQYINIEKSLQQMQVSISNEASLSVESSMKNSFGSLQKALNTQIEDARLQRKMVLQDMDDIQNQLKKLISSRQSLAEYNLDSLPVILHKLVEIPNLLYTYLKTLTLKVYDSYTWLDTFPATILWVIQALSIAIFFMLNRLLKTLSNDKERFRLTGYLYDGALAIVQRNVPYLCLFIMLWSVLYLTNISFANYQLLFNLIYVWFTFRILILIARLALLERISDSSGKDVKLYYRLKWLLLFGGWTTALMVFSHIFPLSLLLQDIFNRLFMLFILAVSLVAWKSKDVIPYLLRPFLKYKKRYFKNAISLLVILVPITLFTTAIIGLLGFVNLAWTMSRYQAYLLLVLVGYILIRGLLFDALELFSEWMISSLRNGWLWIEVFLKPIDKILRIILLLFSALILFQLFGWHSDSLVMIGLEKMAQYSIVNLTGIHITVKSTIEFFVLLAIFIWASKWTREFCYRWLYKNAKDAGIRNSLSVFSQYAIILLGAFITLHVLGLDFSGMSMVLGGLAVGMGFGLRDFASNIVGGIMLLIERPVREGDLISLGEYEGQVTHIGIRSMRVSSWDNMEVLIPNAETFNKPFTNWTLQDSIVRTVIPIKVCRADDPVMIQQLILDVLAIIPEILPEPPAQVFLKKIDEALIEFEARYFINVQVHTRFEVRSNVLFAITAQFKAAGVRPPVEPISVEFKERHGEFLTQKNTAED</sequence>
<feature type="transmembrane region" description="Helical" evidence="7">
    <location>
        <begin position="459"/>
        <end position="479"/>
    </location>
</feature>